<keyword evidence="4" id="KW-1185">Reference proteome</keyword>
<gene>
    <name evidence="3" type="ORF">PLEPLA_LOCUS13237</name>
</gene>
<feature type="compositionally biased region" description="Polar residues" evidence="1">
    <location>
        <begin position="111"/>
        <end position="128"/>
    </location>
</feature>
<organism evidence="3 4">
    <name type="scientific">Pleuronectes platessa</name>
    <name type="common">European plaice</name>
    <dbReference type="NCBI Taxonomy" id="8262"/>
    <lineage>
        <taxon>Eukaryota</taxon>
        <taxon>Metazoa</taxon>
        <taxon>Chordata</taxon>
        <taxon>Craniata</taxon>
        <taxon>Vertebrata</taxon>
        <taxon>Euteleostomi</taxon>
        <taxon>Actinopterygii</taxon>
        <taxon>Neopterygii</taxon>
        <taxon>Teleostei</taxon>
        <taxon>Neoteleostei</taxon>
        <taxon>Acanthomorphata</taxon>
        <taxon>Carangaria</taxon>
        <taxon>Pleuronectiformes</taxon>
        <taxon>Pleuronectoidei</taxon>
        <taxon>Pleuronectidae</taxon>
        <taxon>Pleuronectes</taxon>
    </lineage>
</organism>
<protein>
    <recommendedName>
        <fullName evidence="5">Secreted protein</fullName>
    </recommendedName>
</protein>
<dbReference type="EMBL" id="CADEAL010000793">
    <property type="protein sequence ID" value="CAB1425307.1"/>
    <property type="molecule type" value="Genomic_DNA"/>
</dbReference>
<feature type="chain" id="PRO_5040346483" description="Secreted protein" evidence="2">
    <location>
        <begin position="22"/>
        <end position="136"/>
    </location>
</feature>
<name>A0A9N7U7B5_PLEPL</name>
<keyword evidence="2" id="KW-0732">Signal</keyword>
<evidence type="ECO:0000313" key="4">
    <source>
        <dbReference type="Proteomes" id="UP001153269"/>
    </source>
</evidence>
<feature type="signal peptide" evidence="2">
    <location>
        <begin position="1"/>
        <end position="21"/>
    </location>
</feature>
<evidence type="ECO:0008006" key="5">
    <source>
        <dbReference type="Google" id="ProtNLM"/>
    </source>
</evidence>
<comment type="caution">
    <text evidence="3">The sequence shown here is derived from an EMBL/GenBank/DDBJ whole genome shotgun (WGS) entry which is preliminary data.</text>
</comment>
<evidence type="ECO:0000256" key="1">
    <source>
        <dbReference type="SAM" id="MobiDB-lite"/>
    </source>
</evidence>
<evidence type="ECO:0000313" key="3">
    <source>
        <dbReference type="EMBL" id="CAB1425307.1"/>
    </source>
</evidence>
<sequence>MTDGVELMLSVAVVFVRTGLTVCCGRGSEAIAHTVERRRIQFSDKKMWRPRSPACHACSALCGHQRQRSRPERSGGCTVSYAITQRSSSDVTARPLVAYGANGASEPKLPPSTQTKDPSGRQTASNVLTPPCSLHA</sequence>
<dbReference type="AlphaFoldDB" id="A0A9N7U7B5"/>
<accession>A0A9N7U7B5</accession>
<reference evidence="3" key="1">
    <citation type="submission" date="2020-03" db="EMBL/GenBank/DDBJ databases">
        <authorList>
            <person name="Weist P."/>
        </authorList>
    </citation>
    <scope>NUCLEOTIDE SEQUENCE</scope>
</reference>
<feature type="region of interest" description="Disordered" evidence="1">
    <location>
        <begin position="99"/>
        <end position="136"/>
    </location>
</feature>
<dbReference type="Proteomes" id="UP001153269">
    <property type="component" value="Unassembled WGS sequence"/>
</dbReference>
<evidence type="ECO:0000256" key="2">
    <source>
        <dbReference type="SAM" id="SignalP"/>
    </source>
</evidence>
<proteinExistence type="predicted"/>